<dbReference type="EMBL" id="LAZR01000220">
    <property type="protein sequence ID" value="KKN81132.1"/>
    <property type="molecule type" value="Genomic_DNA"/>
</dbReference>
<evidence type="ECO:0008006" key="2">
    <source>
        <dbReference type="Google" id="ProtNLM"/>
    </source>
</evidence>
<comment type="caution">
    <text evidence="1">The sequence shown here is derived from an EMBL/GenBank/DDBJ whole genome shotgun (WGS) entry which is preliminary data.</text>
</comment>
<evidence type="ECO:0000313" key="1">
    <source>
        <dbReference type="EMBL" id="KKN81132.1"/>
    </source>
</evidence>
<sequence length="269" mass="30570">MIDKTVADFPSWYHRIRLPDGTVTPGWFPPQNIPDIVDWYELPEDFTGKRVLDVGAFDGFWTFLALERGAEQVVAIEDWSDRIGEYGDERHRPWDTFDFCREALRYASPECQRHTMSVYDVATYSSRQYPGEPDWLASFDTVFLLGVLYHLRHPLLALDAIAKVCKPGAELYVESAVCDQYSPYKPGTPPYDGRCVMEFYPTDQLGKRATNWWAPNLKCLMNMVAAAGFGQVRCNLLTKDPQAPAHCRAMVRAVYTGKPMKAGQVLSVP</sequence>
<dbReference type="Gene3D" id="3.40.50.150">
    <property type="entry name" value="Vaccinia Virus protein VP39"/>
    <property type="match status" value="1"/>
</dbReference>
<protein>
    <recommendedName>
        <fullName evidence="2">Methyltransferase type 11 domain-containing protein</fullName>
    </recommendedName>
</protein>
<dbReference type="CDD" id="cd02440">
    <property type="entry name" value="AdoMet_MTases"/>
    <property type="match status" value="1"/>
</dbReference>
<gene>
    <name evidence="1" type="ORF">LCGC14_0323510</name>
</gene>
<dbReference type="Pfam" id="PF08003">
    <property type="entry name" value="Methyltransf_9"/>
    <property type="match status" value="1"/>
</dbReference>
<accession>A0A0F9U1E9</accession>
<proteinExistence type="predicted"/>
<dbReference type="InterPro" id="IPR029063">
    <property type="entry name" value="SAM-dependent_MTases_sf"/>
</dbReference>
<dbReference type="InterPro" id="IPR027555">
    <property type="entry name" value="Mo5U34_MeTrfas-like"/>
</dbReference>
<reference evidence="1" key="1">
    <citation type="journal article" date="2015" name="Nature">
        <title>Complex archaea that bridge the gap between prokaryotes and eukaryotes.</title>
        <authorList>
            <person name="Spang A."/>
            <person name="Saw J.H."/>
            <person name="Jorgensen S.L."/>
            <person name="Zaremba-Niedzwiedzka K."/>
            <person name="Martijn J."/>
            <person name="Lind A.E."/>
            <person name="van Eijk R."/>
            <person name="Schleper C."/>
            <person name="Guy L."/>
            <person name="Ettema T.J."/>
        </authorList>
    </citation>
    <scope>NUCLEOTIDE SEQUENCE</scope>
</reference>
<dbReference type="SUPFAM" id="SSF53335">
    <property type="entry name" value="S-adenosyl-L-methionine-dependent methyltransferases"/>
    <property type="match status" value="1"/>
</dbReference>
<name>A0A0F9U1E9_9ZZZZ</name>
<organism evidence="1">
    <name type="scientific">marine sediment metagenome</name>
    <dbReference type="NCBI Taxonomy" id="412755"/>
    <lineage>
        <taxon>unclassified sequences</taxon>
        <taxon>metagenomes</taxon>
        <taxon>ecological metagenomes</taxon>
    </lineage>
</organism>
<dbReference type="AlphaFoldDB" id="A0A0F9U1E9"/>